<dbReference type="InterPro" id="IPR005467">
    <property type="entry name" value="His_kinase_dom"/>
</dbReference>
<evidence type="ECO:0000259" key="13">
    <source>
        <dbReference type="PROSITE" id="PS50113"/>
    </source>
</evidence>
<dbReference type="CDD" id="cd00130">
    <property type="entry name" value="PAS"/>
    <property type="match status" value="1"/>
</dbReference>
<evidence type="ECO:0000256" key="6">
    <source>
        <dbReference type="ARBA" id="ARBA00022777"/>
    </source>
</evidence>
<dbReference type="CDD" id="cd00082">
    <property type="entry name" value="HisKA"/>
    <property type="match status" value="1"/>
</dbReference>
<dbReference type="InterPro" id="IPR036890">
    <property type="entry name" value="HATPase_C_sf"/>
</dbReference>
<feature type="coiled-coil region" evidence="9">
    <location>
        <begin position="363"/>
        <end position="400"/>
    </location>
</feature>
<dbReference type="Proteomes" id="UP001063350">
    <property type="component" value="Chromosome"/>
</dbReference>
<dbReference type="PRINTS" id="PR00344">
    <property type="entry name" value="BCTRLSENSOR"/>
</dbReference>
<dbReference type="SMART" id="SM00387">
    <property type="entry name" value="HATPase_c"/>
    <property type="match status" value="1"/>
</dbReference>
<evidence type="ECO:0000313" key="15">
    <source>
        <dbReference type="Proteomes" id="UP001063350"/>
    </source>
</evidence>
<keyword evidence="10" id="KW-1133">Transmembrane helix</keyword>
<organism evidence="14 15">
    <name type="scientific">Desulfolithobacter dissulfuricans</name>
    <dbReference type="NCBI Taxonomy" id="2795293"/>
    <lineage>
        <taxon>Bacteria</taxon>
        <taxon>Pseudomonadati</taxon>
        <taxon>Thermodesulfobacteriota</taxon>
        <taxon>Desulfobulbia</taxon>
        <taxon>Desulfobulbales</taxon>
        <taxon>Desulfobulbaceae</taxon>
        <taxon>Desulfolithobacter</taxon>
    </lineage>
</organism>
<evidence type="ECO:0000256" key="9">
    <source>
        <dbReference type="SAM" id="Coils"/>
    </source>
</evidence>
<dbReference type="PROSITE" id="PS50109">
    <property type="entry name" value="HIS_KIN"/>
    <property type="match status" value="1"/>
</dbReference>
<gene>
    <name evidence="14" type="ORF">GF1_01490</name>
</gene>
<comment type="catalytic activity">
    <reaction evidence="1">
        <text>ATP + protein L-histidine = ADP + protein N-phospho-L-histidine.</text>
        <dbReference type="EC" id="2.7.13.3"/>
    </reaction>
</comment>
<feature type="transmembrane region" description="Helical" evidence="10">
    <location>
        <begin position="338"/>
        <end position="359"/>
    </location>
</feature>
<dbReference type="InterPro" id="IPR001610">
    <property type="entry name" value="PAC"/>
</dbReference>
<dbReference type="InterPro" id="IPR013656">
    <property type="entry name" value="PAS_4"/>
</dbReference>
<dbReference type="SMART" id="SM00091">
    <property type="entry name" value="PAS"/>
    <property type="match status" value="1"/>
</dbReference>
<protein>
    <recommendedName>
        <fullName evidence="2">histidine kinase</fullName>
        <ecNumber evidence="2">2.7.13.3</ecNumber>
    </recommendedName>
</protein>
<dbReference type="Gene3D" id="1.10.287.130">
    <property type="match status" value="1"/>
</dbReference>
<dbReference type="SMART" id="SM00086">
    <property type="entry name" value="PAC"/>
    <property type="match status" value="1"/>
</dbReference>
<sequence length="801" mass="90204">MKMRNTFSLLQASLGRIFPAWTSGVICYLLIGSFLLVPGVGQARVESDQGLVRIGVLAKRGKEKCLEKWSPTARYLHKNMPDFRFTIVPLDFNELAPAVSNGSVDFILTNPSFYVSLEEEFNISRIATLKNRRLNRVLTRFGGVIFSRADRGDITSYADLRGKRFMAVARQSFGGWQMAWRHLLRHGIDPRRDIAELRFGGTHDAVVYAVLNQEVDVGTVRTDTLERMALEGKINLTDIRVLHDQTCKEQSFPFLLSTALYPEWPIAKLQHVPAEFAQKIAIILLQMSPDDPAARAAHMAGWTIPLNYQPVHECLKELGIGPYADLGRITARDILEKYWYFLLLLLVLIIAAGSTTLYFRHLNSQLRQTMHQLDEELMERKRAENRLTNFKLSLDQTKDAVFMFDPDSLHFIYANRGAEIHTGFTADELSVMTPLDISPDLDEETVRKILAPLVQGEQESLTMMTRLRHRDGVEIPVEVLCQYVVPEGEEGRFIAVVRDITERIRTEKERDHLQTQLLHAQKLEAVGQLAAGIAHEINTPTQYVSTNLDFLGESFADITRLMEQVTRCIRKAADQDLSEEELEALQKTLEETDWEFLQEEIPQAIDQSREGVRRVTAIVQAMKEFSHPGSREKEPTDLNKLIITTTTVARNEYKYVADLETALDENLPPVPCLTDEMGQVILNMLVNAAHAVDDKIRKTDMDRGVIHISTRVRDGWAEIVIRDNGSGIPTEIQDKIFDPFFTTKDVGKGSGQGLAISHSVVTEKHGGQLVCSSIPGEGTTFIIRLPLGETGTGSHHGTEPV</sequence>
<dbReference type="InterPro" id="IPR003594">
    <property type="entry name" value="HATPase_dom"/>
</dbReference>
<dbReference type="PANTHER" id="PTHR43065:SF46">
    <property type="entry name" value="C4-DICARBOXYLATE TRANSPORT SENSOR PROTEIN DCTB"/>
    <property type="match status" value="1"/>
</dbReference>
<dbReference type="PROSITE" id="PS50113">
    <property type="entry name" value="PAC"/>
    <property type="match status" value="1"/>
</dbReference>
<dbReference type="InterPro" id="IPR000014">
    <property type="entry name" value="PAS"/>
</dbReference>
<feature type="domain" description="PAS" evidence="12">
    <location>
        <begin position="386"/>
        <end position="457"/>
    </location>
</feature>
<reference evidence="14" key="1">
    <citation type="submission" date="2020-12" db="EMBL/GenBank/DDBJ databases">
        <title>Desulfobium dissulfuricans gen. nov., sp. nov., a novel mesophilic, sulfate-reducing bacterium isolated from a deep-sea hydrothermal vent.</title>
        <authorList>
            <person name="Hashimoto Y."/>
            <person name="Tame A."/>
            <person name="Sawayama S."/>
            <person name="Miyazaki J."/>
            <person name="Takai K."/>
            <person name="Nakagawa S."/>
        </authorList>
    </citation>
    <scope>NUCLEOTIDE SEQUENCE</scope>
    <source>
        <strain evidence="14">GF1</strain>
    </source>
</reference>
<dbReference type="Pfam" id="PF02518">
    <property type="entry name" value="HATPase_c"/>
    <property type="match status" value="1"/>
</dbReference>
<keyword evidence="10" id="KW-0812">Transmembrane</keyword>
<keyword evidence="6" id="KW-0418">Kinase</keyword>
<evidence type="ECO:0000256" key="5">
    <source>
        <dbReference type="ARBA" id="ARBA00022741"/>
    </source>
</evidence>
<keyword evidence="8" id="KW-0902">Two-component regulatory system</keyword>
<dbReference type="GO" id="GO:0000155">
    <property type="term" value="F:phosphorelay sensor kinase activity"/>
    <property type="evidence" value="ECO:0007669"/>
    <property type="project" value="InterPro"/>
</dbReference>
<dbReference type="PROSITE" id="PS50112">
    <property type="entry name" value="PAS"/>
    <property type="match status" value="1"/>
</dbReference>
<dbReference type="Pfam" id="PF12974">
    <property type="entry name" value="Phosphonate-bd"/>
    <property type="match status" value="1"/>
</dbReference>
<dbReference type="EMBL" id="AP024233">
    <property type="protein sequence ID" value="BCO07773.1"/>
    <property type="molecule type" value="Genomic_DNA"/>
</dbReference>
<dbReference type="EC" id="2.7.13.3" evidence="2"/>
<evidence type="ECO:0000256" key="7">
    <source>
        <dbReference type="ARBA" id="ARBA00022840"/>
    </source>
</evidence>
<evidence type="ECO:0000256" key="8">
    <source>
        <dbReference type="ARBA" id="ARBA00023012"/>
    </source>
</evidence>
<dbReference type="KEGG" id="ddu:GF1_01490"/>
<dbReference type="InterPro" id="IPR003661">
    <property type="entry name" value="HisK_dim/P_dom"/>
</dbReference>
<evidence type="ECO:0000256" key="10">
    <source>
        <dbReference type="SAM" id="Phobius"/>
    </source>
</evidence>
<dbReference type="AlphaFoldDB" id="A0A915TXW0"/>
<evidence type="ECO:0000256" key="4">
    <source>
        <dbReference type="ARBA" id="ARBA00022679"/>
    </source>
</evidence>
<evidence type="ECO:0000259" key="12">
    <source>
        <dbReference type="PROSITE" id="PS50112"/>
    </source>
</evidence>
<dbReference type="Gene3D" id="3.30.450.20">
    <property type="entry name" value="PAS domain"/>
    <property type="match status" value="1"/>
</dbReference>
<keyword evidence="3" id="KW-0597">Phosphoprotein</keyword>
<dbReference type="SUPFAM" id="SSF55874">
    <property type="entry name" value="ATPase domain of HSP90 chaperone/DNA topoisomerase II/histidine kinase"/>
    <property type="match status" value="1"/>
</dbReference>
<dbReference type="InterPro" id="IPR035965">
    <property type="entry name" value="PAS-like_dom_sf"/>
</dbReference>
<proteinExistence type="predicted"/>
<dbReference type="Gene3D" id="3.40.190.10">
    <property type="entry name" value="Periplasmic binding protein-like II"/>
    <property type="match status" value="2"/>
</dbReference>
<evidence type="ECO:0000256" key="3">
    <source>
        <dbReference type="ARBA" id="ARBA00022553"/>
    </source>
</evidence>
<keyword evidence="5" id="KW-0547">Nucleotide-binding</keyword>
<evidence type="ECO:0000256" key="2">
    <source>
        <dbReference type="ARBA" id="ARBA00012438"/>
    </source>
</evidence>
<keyword evidence="15" id="KW-1185">Reference proteome</keyword>
<accession>A0A915TXW0</accession>
<keyword evidence="4" id="KW-0808">Transferase</keyword>
<dbReference type="PANTHER" id="PTHR43065">
    <property type="entry name" value="SENSOR HISTIDINE KINASE"/>
    <property type="match status" value="1"/>
</dbReference>
<dbReference type="Pfam" id="PF08448">
    <property type="entry name" value="PAS_4"/>
    <property type="match status" value="1"/>
</dbReference>
<dbReference type="InterPro" id="IPR004358">
    <property type="entry name" value="Sig_transdc_His_kin-like_C"/>
</dbReference>
<keyword evidence="9" id="KW-0175">Coiled coil</keyword>
<feature type="domain" description="PAC" evidence="13">
    <location>
        <begin position="461"/>
        <end position="512"/>
    </location>
</feature>
<evidence type="ECO:0000259" key="11">
    <source>
        <dbReference type="PROSITE" id="PS50109"/>
    </source>
</evidence>
<dbReference type="NCBIfam" id="TIGR00229">
    <property type="entry name" value="sensory_box"/>
    <property type="match status" value="1"/>
</dbReference>
<evidence type="ECO:0000313" key="14">
    <source>
        <dbReference type="EMBL" id="BCO07773.1"/>
    </source>
</evidence>
<keyword evidence="7" id="KW-0067">ATP-binding</keyword>
<feature type="domain" description="Histidine kinase" evidence="11">
    <location>
        <begin position="532"/>
        <end position="789"/>
    </location>
</feature>
<evidence type="ECO:0000256" key="1">
    <source>
        <dbReference type="ARBA" id="ARBA00000085"/>
    </source>
</evidence>
<dbReference type="InterPro" id="IPR000700">
    <property type="entry name" value="PAS-assoc_C"/>
</dbReference>
<keyword evidence="10" id="KW-0472">Membrane</keyword>
<dbReference type="SUPFAM" id="SSF55785">
    <property type="entry name" value="PYP-like sensor domain (PAS domain)"/>
    <property type="match status" value="1"/>
</dbReference>
<name>A0A915TXW0_9BACT</name>
<dbReference type="SUPFAM" id="SSF53850">
    <property type="entry name" value="Periplasmic binding protein-like II"/>
    <property type="match status" value="1"/>
</dbReference>
<dbReference type="GO" id="GO:0005524">
    <property type="term" value="F:ATP binding"/>
    <property type="evidence" value="ECO:0007669"/>
    <property type="project" value="UniProtKB-KW"/>
</dbReference>
<dbReference type="Gene3D" id="3.30.565.10">
    <property type="entry name" value="Histidine kinase-like ATPase, C-terminal domain"/>
    <property type="match status" value="1"/>
</dbReference>